<dbReference type="GO" id="GO:0004335">
    <property type="term" value="F:galactokinase activity"/>
    <property type="evidence" value="ECO:0007669"/>
    <property type="project" value="TreeGrafter"/>
</dbReference>
<name>W7TTC0_9STRA</name>
<comment type="caution">
    <text evidence="5">The sequence shown here is derived from an EMBL/GenBank/DDBJ whole genome shotgun (WGS) entry which is preliminary data.</text>
</comment>
<dbReference type="AlphaFoldDB" id="W7TTC0"/>
<dbReference type="InterPro" id="IPR020568">
    <property type="entry name" value="Ribosomal_Su5_D2-typ_SF"/>
</dbReference>
<dbReference type="InterPro" id="IPR019539">
    <property type="entry name" value="GalKase_N"/>
</dbReference>
<dbReference type="Pfam" id="PF10509">
    <property type="entry name" value="GalKase_gal_bdg"/>
    <property type="match status" value="1"/>
</dbReference>
<dbReference type="PROSITE" id="PS00106">
    <property type="entry name" value="GALACTOKINASE"/>
    <property type="match status" value="1"/>
</dbReference>
<dbReference type="PANTHER" id="PTHR10457">
    <property type="entry name" value="MEVALONATE KINASE/GALACTOKINASE"/>
    <property type="match status" value="1"/>
</dbReference>
<evidence type="ECO:0000256" key="1">
    <source>
        <dbReference type="ARBA" id="ARBA00004474"/>
    </source>
</evidence>
<reference evidence="5 6" key="1">
    <citation type="journal article" date="2014" name="Mol. Plant">
        <title>Chromosome Scale Genome Assembly and Transcriptome Profiling of Nannochloropsis gaditana in Nitrogen Depletion.</title>
        <authorList>
            <person name="Corteggiani Carpinelli E."/>
            <person name="Telatin A."/>
            <person name="Vitulo N."/>
            <person name="Forcato C."/>
            <person name="D'Angelo M."/>
            <person name="Schiavon R."/>
            <person name="Vezzi A."/>
            <person name="Giacometti G.M."/>
            <person name="Morosinotto T."/>
            <person name="Valle G."/>
        </authorList>
    </citation>
    <scope>NUCLEOTIDE SEQUENCE [LARGE SCALE GENOMIC DNA]</scope>
    <source>
        <strain evidence="5 6">B-31</strain>
    </source>
</reference>
<dbReference type="Proteomes" id="UP000019335">
    <property type="component" value="Chromosome 16"/>
</dbReference>
<sequence>MAHLRPASSVPASRRPLTECFVSCTVHRSLLYLQDSIMVVPSEDITLQHAIDLFREAYGSDPDIAAYAPGRVNLIGEHTDYNDGFVFPLALDLRTFRP</sequence>
<keyword evidence="5" id="KW-0808">Transferase</keyword>
<evidence type="ECO:0000256" key="3">
    <source>
        <dbReference type="ARBA" id="ARBA00022840"/>
    </source>
</evidence>
<evidence type="ECO:0000313" key="5">
    <source>
        <dbReference type="EMBL" id="EWM23574.1"/>
    </source>
</evidence>
<comment type="subcellular location">
    <subcellularLocation>
        <location evidence="1">Plastid</location>
    </subcellularLocation>
</comment>
<gene>
    <name evidence="5" type="ORF">Naga_101506g1</name>
</gene>
<protein>
    <submittedName>
        <fullName evidence="5">Galactokinase</fullName>
    </submittedName>
</protein>
<keyword evidence="5" id="KW-0418">Kinase</keyword>
<evidence type="ECO:0000259" key="4">
    <source>
        <dbReference type="Pfam" id="PF10509"/>
    </source>
</evidence>
<dbReference type="SUPFAM" id="SSF54211">
    <property type="entry name" value="Ribosomal protein S5 domain 2-like"/>
    <property type="match status" value="1"/>
</dbReference>
<keyword evidence="2" id="KW-0547">Nucleotide-binding</keyword>
<dbReference type="GO" id="GO:0005524">
    <property type="term" value="F:ATP binding"/>
    <property type="evidence" value="ECO:0007669"/>
    <property type="project" value="UniProtKB-KW"/>
</dbReference>
<dbReference type="PANTHER" id="PTHR10457:SF7">
    <property type="entry name" value="GALACTOKINASE-RELATED"/>
    <property type="match status" value="1"/>
</dbReference>
<organism evidence="5 6">
    <name type="scientific">Nannochloropsis gaditana</name>
    <dbReference type="NCBI Taxonomy" id="72520"/>
    <lineage>
        <taxon>Eukaryota</taxon>
        <taxon>Sar</taxon>
        <taxon>Stramenopiles</taxon>
        <taxon>Ochrophyta</taxon>
        <taxon>Eustigmatophyceae</taxon>
        <taxon>Eustigmatales</taxon>
        <taxon>Monodopsidaceae</taxon>
        <taxon>Nannochloropsis</taxon>
    </lineage>
</organism>
<accession>W7TTC0</accession>
<dbReference type="GO" id="GO:0006012">
    <property type="term" value="P:galactose metabolic process"/>
    <property type="evidence" value="ECO:0007669"/>
    <property type="project" value="TreeGrafter"/>
</dbReference>
<dbReference type="InterPro" id="IPR014721">
    <property type="entry name" value="Ribsml_uS5_D2-typ_fold_subgr"/>
</dbReference>
<keyword evidence="3" id="KW-0067">ATP-binding</keyword>
<feature type="domain" description="Galactokinase N-terminal" evidence="4">
    <location>
        <begin position="53"/>
        <end position="95"/>
    </location>
</feature>
<evidence type="ECO:0000256" key="2">
    <source>
        <dbReference type="ARBA" id="ARBA00022741"/>
    </source>
</evidence>
<dbReference type="InterPro" id="IPR019741">
    <property type="entry name" value="Galactokinase_CS"/>
</dbReference>
<dbReference type="EMBL" id="AZIL01001564">
    <property type="protein sequence ID" value="EWM23574.1"/>
    <property type="molecule type" value="Genomic_DNA"/>
</dbReference>
<keyword evidence="6" id="KW-1185">Reference proteome</keyword>
<evidence type="ECO:0000313" key="6">
    <source>
        <dbReference type="Proteomes" id="UP000019335"/>
    </source>
</evidence>
<dbReference type="Gene3D" id="3.30.230.10">
    <property type="match status" value="1"/>
</dbReference>
<proteinExistence type="predicted"/>
<dbReference type="GO" id="GO:0005829">
    <property type="term" value="C:cytosol"/>
    <property type="evidence" value="ECO:0007669"/>
    <property type="project" value="TreeGrafter"/>
</dbReference>
<dbReference type="GO" id="GO:0009536">
    <property type="term" value="C:plastid"/>
    <property type="evidence" value="ECO:0007669"/>
    <property type="project" value="UniProtKB-SubCell"/>
</dbReference>
<dbReference type="OrthoDB" id="275179at2759"/>